<dbReference type="Pfam" id="PF00700">
    <property type="entry name" value="Flagellin_C"/>
    <property type="match status" value="1"/>
</dbReference>
<keyword evidence="7" id="KW-0282">Flagellum</keyword>
<evidence type="ECO:0000256" key="2">
    <source>
        <dbReference type="ARBA" id="ARBA00020110"/>
    </source>
</evidence>
<dbReference type="PATRIC" id="fig|162209.4.peg.4428"/>
<reference evidence="8" key="1">
    <citation type="submission" date="2015-12" db="EMBL/GenBank/DDBJ databases">
        <title>Complete genome sequences of two moderately thermophilic Paenibacillus species.</title>
        <authorList>
            <person name="Butler R.III."/>
            <person name="Wang J."/>
            <person name="Stark B.C."/>
            <person name="Pombert J.-F."/>
        </authorList>
    </citation>
    <scope>NUCLEOTIDE SEQUENCE [LARGE SCALE GENOMIC DNA]</scope>
    <source>
        <strain evidence="8">32O-Y</strain>
    </source>
</reference>
<dbReference type="OrthoDB" id="9796789at2"/>
<protein>
    <recommendedName>
        <fullName evidence="2 4">Flagellin</fullName>
    </recommendedName>
</protein>
<dbReference type="Pfam" id="PF00669">
    <property type="entry name" value="Flagellin_N"/>
    <property type="match status" value="1"/>
</dbReference>
<evidence type="ECO:0000259" key="5">
    <source>
        <dbReference type="Pfam" id="PF00669"/>
    </source>
</evidence>
<evidence type="ECO:0000259" key="6">
    <source>
        <dbReference type="Pfam" id="PF00700"/>
    </source>
</evidence>
<keyword evidence="7" id="KW-0966">Cell projection</keyword>
<evidence type="ECO:0000313" key="7">
    <source>
        <dbReference type="EMBL" id="ALS24478.1"/>
    </source>
</evidence>
<keyword evidence="4" id="KW-0964">Secreted</keyword>
<organism evidence="7 8">
    <name type="scientific">Paenibacillus naphthalenovorans</name>
    <dbReference type="NCBI Taxonomy" id="162209"/>
    <lineage>
        <taxon>Bacteria</taxon>
        <taxon>Bacillati</taxon>
        <taxon>Bacillota</taxon>
        <taxon>Bacilli</taxon>
        <taxon>Bacillales</taxon>
        <taxon>Paenibacillaceae</taxon>
        <taxon>Paenibacillus</taxon>
    </lineage>
</organism>
<dbReference type="EMBL" id="CP013652">
    <property type="protein sequence ID" value="ALS24478.1"/>
    <property type="molecule type" value="Genomic_DNA"/>
</dbReference>
<comment type="subcellular location">
    <subcellularLocation>
        <location evidence="4">Secreted</location>
    </subcellularLocation>
    <subcellularLocation>
        <location evidence="4">Bacterial flagellum</location>
    </subcellularLocation>
</comment>
<name>A0A0U2WDL5_9BACL</name>
<proteinExistence type="inferred from homology"/>
<dbReference type="PANTHER" id="PTHR42792:SF2">
    <property type="entry name" value="FLAGELLIN"/>
    <property type="match status" value="1"/>
</dbReference>
<evidence type="ECO:0000256" key="1">
    <source>
        <dbReference type="ARBA" id="ARBA00005709"/>
    </source>
</evidence>
<gene>
    <name evidence="7" type="ORF">IJ22_41820</name>
</gene>
<evidence type="ECO:0000256" key="3">
    <source>
        <dbReference type="ARBA" id="ARBA00023143"/>
    </source>
</evidence>
<comment type="function">
    <text evidence="4">Flagellin is the subunit protein which polymerizes to form the filaments of bacterial flagella.</text>
</comment>
<dbReference type="AlphaFoldDB" id="A0A0U2WDL5"/>
<dbReference type="InterPro" id="IPR001029">
    <property type="entry name" value="Flagellin_N"/>
</dbReference>
<dbReference type="GO" id="GO:0009288">
    <property type="term" value="C:bacterial-type flagellum"/>
    <property type="evidence" value="ECO:0007669"/>
    <property type="project" value="UniProtKB-SubCell"/>
</dbReference>
<accession>A0A0U2WDL5</accession>
<comment type="similarity">
    <text evidence="1 4">Belongs to the bacterial flagellin family.</text>
</comment>
<dbReference type="InterPro" id="IPR001492">
    <property type="entry name" value="Flagellin"/>
</dbReference>
<reference evidence="7 8" key="2">
    <citation type="journal article" date="2016" name="Genome Announc.">
        <title>Complete Genome Sequences of Two Interactive Moderate Thermophiles, Paenibacillus napthalenovorans 32O-Y and Paenibacillus sp. 32O-W.</title>
        <authorList>
            <person name="Butler R.R.III."/>
            <person name="Wang J."/>
            <person name="Stark B.C."/>
            <person name="Pombert J.F."/>
        </authorList>
    </citation>
    <scope>NUCLEOTIDE SEQUENCE [LARGE SCALE GENOMIC DNA]</scope>
    <source>
        <strain evidence="7 8">32O-Y</strain>
    </source>
</reference>
<dbReference type="InterPro" id="IPR046358">
    <property type="entry name" value="Flagellin_C"/>
</dbReference>
<dbReference type="GO" id="GO:0005198">
    <property type="term" value="F:structural molecule activity"/>
    <property type="evidence" value="ECO:0007669"/>
    <property type="project" value="UniProtKB-UniRule"/>
</dbReference>
<dbReference type="STRING" id="162209.IJ22_41820"/>
<dbReference type="RefSeq" id="WP_062410138.1">
    <property type="nucleotide sequence ID" value="NZ_CP013652.1"/>
</dbReference>
<dbReference type="Gene3D" id="3.30.70.2120">
    <property type="match status" value="1"/>
</dbReference>
<feature type="domain" description="Flagellin N-terminal" evidence="5">
    <location>
        <begin position="3"/>
        <end position="139"/>
    </location>
</feature>
<dbReference type="PRINTS" id="PR00207">
    <property type="entry name" value="FLAGELLIN"/>
</dbReference>
<dbReference type="SUPFAM" id="SSF64518">
    <property type="entry name" value="Phase 1 flagellin"/>
    <property type="match status" value="1"/>
</dbReference>
<dbReference type="Gene3D" id="1.20.1330.10">
    <property type="entry name" value="f41 fragment of flagellin, N-terminal domain"/>
    <property type="match status" value="1"/>
</dbReference>
<evidence type="ECO:0000313" key="8">
    <source>
        <dbReference type="Proteomes" id="UP000061660"/>
    </source>
</evidence>
<evidence type="ECO:0000256" key="4">
    <source>
        <dbReference type="RuleBase" id="RU362073"/>
    </source>
</evidence>
<dbReference type="InterPro" id="IPR042187">
    <property type="entry name" value="Flagellin_C_sub2"/>
</dbReference>
<sequence>MRINHNIAALNTHRQLSGNNSAVGKSLEKLSSGLRINRAGDDAAGLAISEKMRGQIRGLDQAQRNAQDGISLIQTAEGALNETHSILQRMRELAVQSSNDTNTDADRKELQKEVDQLVKELDRIANTTEFNTQKLLNGNLSGTNNAAQVAKFDEVSNSAVFTGITNAGTITNDLSYNIRIGSANTSATTFTVTFTDHQGNASSLQIGAAGGTVTIGQASVTIGGLSTANIGDEATFTQRAAIVDNTDTSLTFQIGANSSQTMNVSIEDMGAAALNVNGIKIDTKGAAEASISAIQKALDDVSSQRSKLGAFQNRLEHSINNLGASSENLTAAESRIRDVDMAKEMMDFTKNNILTQAAQAMLAQANQTPQGVLQLLR</sequence>
<keyword evidence="8" id="KW-1185">Reference proteome</keyword>
<feature type="domain" description="Flagellin C-terminal" evidence="6">
    <location>
        <begin position="291"/>
        <end position="376"/>
    </location>
</feature>
<keyword evidence="3 4" id="KW-0975">Bacterial flagellum</keyword>
<dbReference type="GO" id="GO:0005576">
    <property type="term" value="C:extracellular region"/>
    <property type="evidence" value="ECO:0007669"/>
    <property type="project" value="UniProtKB-SubCell"/>
</dbReference>
<dbReference type="PANTHER" id="PTHR42792">
    <property type="entry name" value="FLAGELLIN"/>
    <property type="match status" value="1"/>
</dbReference>
<dbReference type="Gene3D" id="6.10.10.10">
    <property type="entry name" value="Flagellar export chaperone, C-terminal domain"/>
    <property type="match status" value="1"/>
</dbReference>
<keyword evidence="7" id="KW-0969">Cilium</keyword>
<dbReference type="Proteomes" id="UP000061660">
    <property type="component" value="Chromosome"/>
</dbReference>
<dbReference type="KEGG" id="pnp:IJ22_41820"/>